<protein>
    <submittedName>
        <fullName evidence="3">C-methyltransferase</fullName>
    </submittedName>
</protein>
<keyword evidence="3" id="KW-0489">Methyltransferase</keyword>
<feature type="domain" description="Methyltransferase putative zinc binding" evidence="1">
    <location>
        <begin position="12"/>
        <end position="75"/>
    </location>
</feature>
<keyword evidence="4" id="KW-1185">Reference proteome</keyword>
<dbReference type="Gene3D" id="3.40.50.720">
    <property type="entry name" value="NAD(P)-binding Rossmann-like Domain"/>
    <property type="match status" value="1"/>
</dbReference>
<proteinExistence type="predicted"/>
<gene>
    <name evidence="3" type="ORF">NITMOv2_3502</name>
</gene>
<name>A0A0K2GGB2_NITMO</name>
<accession>A0A0K2GGB2</accession>
<reference evidence="3 4" key="1">
    <citation type="journal article" date="2015" name="Proc. Natl. Acad. Sci. U.S.A.">
        <title>Expanded metabolic versatility of ubiquitous nitrite-oxidizing bacteria from the genus Nitrospira.</title>
        <authorList>
            <person name="Koch H."/>
            <person name="Lucker S."/>
            <person name="Albertsen M."/>
            <person name="Kitzinger K."/>
            <person name="Herbold C."/>
            <person name="Spieck E."/>
            <person name="Nielsen P.H."/>
            <person name="Wagner M."/>
            <person name="Daims H."/>
        </authorList>
    </citation>
    <scope>NUCLEOTIDE SEQUENCE [LARGE SCALE GENOMIC DNA]</scope>
    <source>
        <strain evidence="3 4">NSP M-1</strain>
    </source>
</reference>
<dbReference type="AlphaFoldDB" id="A0A0K2GGB2"/>
<dbReference type="Pfam" id="PF13489">
    <property type="entry name" value="Methyltransf_23"/>
    <property type="match status" value="1"/>
</dbReference>
<dbReference type="InterPro" id="IPR013630">
    <property type="entry name" value="Methyltransf_Zn-bd_dom_put"/>
</dbReference>
<evidence type="ECO:0000313" key="4">
    <source>
        <dbReference type="Proteomes" id="UP000069205"/>
    </source>
</evidence>
<dbReference type="PATRIC" id="fig|42253.5.peg.3453"/>
<dbReference type="InterPro" id="IPR013691">
    <property type="entry name" value="MeTrfase_14"/>
</dbReference>
<dbReference type="GO" id="GO:0032259">
    <property type="term" value="P:methylation"/>
    <property type="evidence" value="ECO:0007669"/>
    <property type="project" value="UniProtKB-KW"/>
</dbReference>
<dbReference type="Gene3D" id="6.20.50.110">
    <property type="entry name" value="Methyltransferase, zinc-binding domain"/>
    <property type="match status" value="1"/>
</dbReference>
<dbReference type="Pfam" id="PF08421">
    <property type="entry name" value="Methyltransf_13"/>
    <property type="match status" value="1"/>
</dbReference>
<organism evidence="3 4">
    <name type="scientific">Nitrospira moscoviensis</name>
    <dbReference type="NCBI Taxonomy" id="42253"/>
    <lineage>
        <taxon>Bacteria</taxon>
        <taxon>Pseudomonadati</taxon>
        <taxon>Nitrospirota</taxon>
        <taxon>Nitrospiria</taxon>
        <taxon>Nitrospirales</taxon>
        <taxon>Nitrospiraceae</taxon>
        <taxon>Nitrospira</taxon>
    </lineage>
</organism>
<dbReference type="RefSeq" id="WP_053380833.1">
    <property type="nucleotide sequence ID" value="NZ_CP011801.1"/>
</dbReference>
<keyword evidence="3" id="KW-0808">Transferase</keyword>
<feature type="domain" description="C-methyltransferase" evidence="2">
    <location>
        <begin position="256"/>
        <end position="418"/>
    </location>
</feature>
<dbReference type="STRING" id="42253.NITMOv2_3502"/>
<dbReference type="Proteomes" id="UP000069205">
    <property type="component" value="Chromosome"/>
</dbReference>
<dbReference type="InterPro" id="IPR029063">
    <property type="entry name" value="SAM-dependent_MTases_sf"/>
</dbReference>
<evidence type="ECO:0000259" key="2">
    <source>
        <dbReference type="Pfam" id="PF08484"/>
    </source>
</evidence>
<dbReference type="SUPFAM" id="SSF53335">
    <property type="entry name" value="S-adenosyl-L-methionine-dependent methyltransferases"/>
    <property type="match status" value="1"/>
</dbReference>
<dbReference type="Gene3D" id="3.40.50.150">
    <property type="entry name" value="Vaccinia Virus protein VP39"/>
    <property type="match status" value="1"/>
</dbReference>
<dbReference type="KEGG" id="nmv:NITMOv2_3502"/>
<evidence type="ECO:0000259" key="1">
    <source>
        <dbReference type="Pfam" id="PF08421"/>
    </source>
</evidence>
<sequence length="425" mass="48175">MRKVNFRVIDRCRVCGASDLVSILSLGELYVSDFLDAPDKEKGIKAPLELVLCNRTAGGCGLLQLRHTVSCEAMYRNYWYRSGINRTMTDELNSIAEKVTKIADLKRGDCVIDIGANDGTLLRGYKVKGLRTIGFEPARNLEVFGRQGTTRIIVDFFGYEAWKMAYGAERAKVITAIGMFYDLDDPNTFVSDIVKCLDDEGLLVIQMMYLPSFLERNAFDGICHEHLEYYSLRSLERLLDRHGLQVCDIEMREHINEGSIRVFVKKTGKGDSLKLDDGADARVVALREKEGRLGLDEKETYDALVRRILDAKDKVVALIRQEVSNGKKIHGYAASTKGNTTLQFYGLTPQLVEAIADRNHQKWGKFTVGTLIPVISEEESRAKRPDYYFLLAWHFLPEFLAREADYLRRGGKFIVPMPEFRVIGS</sequence>
<dbReference type="OrthoDB" id="9815644at2"/>
<evidence type="ECO:0000313" key="3">
    <source>
        <dbReference type="EMBL" id="ALA59894.1"/>
    </source>
</evidence>
<dbReference type="Pfam" id="PF08484">
    <property type="entry name" value="Methyltransf_14"/>
    <property type="match status" value="1"/>
</dbReference>
<dbReference type="InterPro" id="IPR038576">
    <property type="entry name" value="Methyltransf_Zn-bd_dom_put_sf"/>
</dbReference>
<dbReference type="GO" id="GO:0008168">
    <property type="term" value="F:methyltransferase activity"/>
    <property type="evidence" value="ECO:0007669"/>
    <property type="project" value="UniProtKB-KW"/>
</dbReference>
<dbReference type="EMBL" id="CP011801">
    <property type="protein sequence ID" value="ALA59894.1"/>
    <property type="molecule type" value="Genomic_DNA"/>
</dbReference>